<dbReference type="GO" id="GO:0043811">
    <property type="term" value="F:phosphate:acyl-[acyl carrier protein] acyltransferase activity"/>
    <property type="evidence" value="ECO:0007669"/>
    <property type="project" value="UniProtKB-UniRule"/>
</dbReference>
<evidence type="ECO:0000256" key="3">
    <source>
        <dbReference type="ARBA" id="ARBA00022516"/>
    </source>
</evidence>
<proteinExistence type="inferred from homology"/>
<dbReference type="PANTHER" id="PTHR30100">
    <property type="entry name" value="FATTY ACID/PHOSPHOLIPID SYNTHESIS PROTEIN PLSX"/>
    <property type="match status" value="1"/>
</dbReference>
<dbReference type="GO" id="GO:0008654">
    <property type="term" value="P:phospholipid biosynthetic process"/>
    <property type="evidence" value="ECO:0007669"/>
    <property type="project" value="UniProtKB-KW"/>
</dbReference>
<dbReference type="Gene3D" id="3.40.718.10">
    <property type="entry name" value="Isopropylmalate Dehydrogenase"/>
    <property type="match status" value="1"/>
</dbReference>
<dbReference type="GO" id="GO:0005737">
    <property type="term" value="C:cytoplasm"/>
    <property type="evidence" value="ECO:0007669"/>
    <property type="project" value="UniProtKB-SubCell"/>
</dbReference>
<accession>A0A931ARY5</accession>
<dbReference type="InterPro" id="IPR003664">
    <property type="entry name" value="FA_synthesis"/>
</dbReference>
<evidence type="ECO:0000256" key="5">
    <source>
        <dbReference type="ARBA" id="ARBA00023098"/>
    </source>
</evidence>
<comment type="subunit">
    <text evidence="9 10">Homodimer. Probably interacts with PlsY.</text>
</comment>
<organism evidence="11 12">
    <name type="scientific">Halonatronomonas betaini</name>
    <dbReference type="NCBI Taxonomy" id="2778430"/>
    <lineage>
        <taxon>Bacteria</taxon>
        <taxon>Bacillati</taxon>
        <taxon>Bacillota</taxon>
        <taxon>Clostridia</taxon>
        <taxon>Halanaerobiales</taxon>
        <taxon>Halarsenatibacteraceae</taxon>
        <taxon>Halonatronomonas</taxon>
    </lineage>
</organism>
<dbReference type="PIRSF" id="PIRSF002465">
    <property type="entry name" value="Phsphlp_syn_PlsX"/>
    <property type="match status" value="1"/>
</dbReference>
<keyword evidence="6 10" id="KW-0594">Phospholipid biosynthesis</keyword>
<comment type="caution">
    <text evidence="11">The sequence shown here is derived from an EMBL/GenBank/DDBJ whole genome shotgun (WGS) entry which is preliminary data.</text>
</comment>
<keyword evidence="7 10" id="KW-1208">Phospholipid metabolism</keyword>
<comment type="catalytic activity">
    <reaction evidence="1 10">
        <text>a fatty acyl-[ACP] + phosphate = an acyl phosphate + holo-[ACP]</text>
        <dbReference type="Rhea" id="RHEA:42292"/>
        <dbReference type="Rhea" id="RHEA-COMP:9685"/>
        <dbReference type="Rhea" id="RHEA-COMP:14125"/>
        <dbReference type="ChEBI" id="CHEBI:43474"/>
        <dbReference type="ChEBI" id="CHEBI:59918"/>
        <dbReference type="ChEBI" id="CHEBI:64479"/>
        <dbReference type="ChEBI" id="CHEBI:138651"/>
        <dbReference type="EC" id="2.3.1.274"/>
    </reaction>
</comment>
<keyword evidence="5 10" id="KW-0443">Lipid metabolism</keyword>
<dbReference type="PANTHER" id="PTHR30100:SF1">
    <property type="entry name" value="PHOSPHATE ACYLTRANSFERASE"/>
    <property type="match status" value="1"/>
</dbReference>
<dbReference type="AlphaFoldDB" id="A0A931ARY5"/>
<reference evidence="11" key="1">
    <citation type="submission" date="2020-11" db="EMBL/GenBank/DDBJ databases">
        <title>Halonatronomonas betainensis gen. nov., sp. nov. a novel haloalkaliphilic representative of the family Halanaerobiacae capable of betaine degradation.</title>
        <authorList>
            <person name="Boltyanskaya Y."/>
            <person name="Kevbrin V."/>
            <person name="Detkova E."/>
            <person name="Grouzdev D.S."/>
            <person name="Koziaeva V."/>
            <person name="Zhilina T."/>
        </authorList>
    </citation>
    <scope>NUCLEOTIDE SEQUENCE</scope>
    <source>
        <strain evidence="11">Z-7014</strain>
    </source>
</reference>
<dbReference type="EMBL" id="JADPIE010000003">
    <property type="protein sequence ID" value="MBF8436776.1"/>
    <property type="molecule type" value="Genomic_DNA"/>
</dbReference>
<keyword evidence="2 10" id="KW-0963">Cytoplasm</keyword>
<keyword evidence="12" id="KW-1185">Reference proteome</keyword>
<dbReference type="RefSeq" id="WP_270453688.1">
    <property type="nucleotide sequence ID" value="NZ_JADPIE010000003.1"/>
</dbReference>
<evidence type="ECO:0000256" key="2">
    <source>
        <dbReference type="ARBA" id="ARBA00022490"/>
    </source>
</evidence>
<comment type="subcellular location">
    <subcellularLocation>
        <location evidence="10">Cytoplasm</location>
    </subcellularLocation>
    <text evidence="10">Associated with the membrane possibly through PlsY.</text>
</comment>
<evidence type="ECO:0000256" key="4">
    <source>
        <dbReference type="ARBA" id="ARBA00022679"/>
    </source>
</evidence>
<evidence type="ECO:0000313" key="12">
    <source>
        <dbReference type="Proteomes" id="UP000621436"/>
    </source>
</evidence>
<dbReference type="SUPFAM" id="SSF53659">
    <property type="entry name" value="Isocitrate/Isopropylmalate dehydrogenase-like"/>
    <property type="match status" value="1"/>
</dbReference>
<gene>
    <name evidence="10 11" type="primary">plsX</name>
    <name evidence="11" type="ORF">I0Q91_06795</name>
</gene>
<protein>
    <recommendedName>
        <fullName evidence="8 10">Phosphate acyltransferase</fullName>
        <ecNumber evidence="8 10">2.3.1.274</ecNumber>
    </recommendedName>
    <alternativeName>
        <fullName evidence="10">Acyl-ACP phosphotransacylase</fullName>
    </alternativeName>
    <alternativeName>
        <fullName evidence="10">Acyl-[acyl-carrier-protein]--phosphate acyltransferase</fullName>
    </alternativeName>
    <alternativeName>
        <fullName evidence="10">Phosphate-acyl-ACP acyltransferase</fullName>
    </alternativeName>
</protein>
<evidence type="ECO:0000256" key="10">
    <source>
        <dbReference type="HAMAP-Rule" id="MF_00019"/>
    </source>
</evidence>
<keyword evidence="4 10" id="KW-0808">Transferase</keyword>
<keyword evidence="11" id="KW-0012">Acyltransferase</keyword>
<comment type="similarity">
    <text evidence="10">Belongs to the PlsX family.</text>
</comment>
<dbReference type="Proteomes" id="UP000621436">
    <property type="component" value="Unassembled WGS sequence"/>
</dbReference>
<dbReference type="EC" id="2.3.1.274" evidence="8 10"/>
<evidence type="ECO:0000256" key="8">
    <source>
        <dbReference type="ARBA" id="ARBA00024069"/>
    </source>
</evidence>
<sequence>MIIAVDAMGGDNAPEAVVKGSLKAVNSFDDITLKLVGKEDLISNYLEDQSYNQERLQVINATEEITMEDSPAKAIRKKKDSSIVVASELVKKGDAEALIAAGSTGAAMSAGVLKVGRLKGIKRPAISTLFPTENKPTLILDAGANANAEPEYLQQFALMGQIYAKKILNRDKPKIGLMNVGEEKGKGSKLTNEAFELIDNDKRIDNFAGNIEGRDIFTGEYDVIVTDGFTGNVILKTTEGLAEFMFSLLKDALTSDLKSKLGAFLVKDNLKKMKNKVDYREYGGAPLLGLNEIVIIGHGSSDATAFFNAIRVARDTIKEQVVAEIASEIARDGEN</sequence>
<keyword evidence="3 10" id="KW-0444">Lipid biosynthesis</keyword>
<comment type="pathway">
    <text evidence="10">Lipid metabolism; phospholipid metabolism.</text>
</comment>
<dbReference type="InterPro" id="IPR012281">
    <property type="entry name" value="Phospholipid_synth_PlsX-like"/>
</dbReference>
<comment type="function">
    <text evidence="10">Catalyzes the reversible formation of acyl-phosphate (acyl-PO(4)) from acyl-[acyl-carrier-protein] (acyl-ACP). This enzyme utilizes acyl-ACP as fatty acyl donor, but not acyl-CoA.</text>
</comment>
<evidence type="ECO:0000256" key="6">
    <source>
        <dbReference type="ARBA" id="ARBA00023209"/>
    </source>
</evidence>
<dbReference type="NCBIfam" id="TIGR00182">
    <property type="entry name" value="plsX"/>
    <property type="match status" value="1"/>
</dbReference>
<evidence type="ECO:0000256" key="7">
    <source>
        <dbReference type="ARBA" id="ARBA00023264"/>
    </source>
</evidence>
<dbReference type="GO" id="GO:0006633">
    <property type="term" value="P:fatty acid biosynthetic process"/>
    <property type="evidence" value="ECO:0007669"/>
    <property type="project" value="UniProtKB-UniRule"/>
</dbReference>
<dbReference type="Pfam" id="PF02504">
    <property type="entry name" value="FA_synthesis"/>
    <property type="match status" value="1"/>
</dbReference>
<dbReference type="HAMAP" id="MF_00019">
    <property type="entry name" value="PlsX"/>
    <property type="match status" value="1"/>
</dbReference>
<evidence type="ECO:0000313" key="11">
    <source>
        <dbReference type="EMBL" id="MBF8436776.1"/>
    </source>
</evidence>
<name>A0A931ARY5_9FIRM</name>
<evidence type="ECO:0000256" key="1">
    <source>
        <dbReference type="ARBA" id="ARBA00001232"/>
    </source>
</evidence>
<evidence type="ECO:0000256" key="9">
    <source>
        <dbReference type="ARBA" id="ARBA00046608"/>
    </source>
</evidence>